<comment type="subcellular location">
    <subcellularLocation>
        <location evidence="2">Secreted</location>
    </subcellularLocation>
</comment>
<dbReference type="GO" id="GO:0016810">
    <property type="term" value="F:hydrolase activity, acting on carbon-nitrogen (but not peptide) bonds"/>
    <property type="evidence" value="ECO:0007669"/>
    <property type="project" value="InterPro"/>
</dbReference>
<dbReference type="AlphaFoldDB" id="A0A178MWK1"/>
<dbReference type="RefSeq" id="WP_068498033.1">
    <property type="nucleotide sequence ID" value="NZ_LWQU01000104.1"/>
</dbReference>
<protein>
    <recommendedName>
        <fullName evidence="4">Chitooligosaccharide deacetylase</fullName>
    </recommendedName>
    <alternativeName>
        <fullName evidence="6">Nodulation protein B</fullName>
    </alternativeName>
</protein>
<dbReference type="EMBL" id="LWQU01000104">
    <property type="protein sequence ID" value="OAN55009.1"/>
    <property type="molecule type" value="Genomic_DNA"/>
</dbReference>
<feature type="domain" description="NodB homology" evidence="7">
    <location>
        <begin position="206"/>
        <end position="280"/>
    </location>
</feature>
<evidence type="ECO:0000259" key="7">
    <source>
        <dbReference type="Pfam" id="PF01522"/>
    </source>
</evidence>
<dbReference type="OrthoDB" id="9782872at2"/>
<dbReference type="InterPro" id="IPR011330">
    <property type="entry name" value="Glyco_hydro/deAcase_b/a-brl"/>
</dbReference>
<evidence type="ECO:0000256" key="6">
    <source>
        <dbReference type="ARBA" id="ARBA00032976"/>
    </source>
</evidence>
<dbReference type="InterPro" id="IPR002509">
    <property type="entry name" value="NODB_dom"/>
</dbReference>
<name>A0A178MWK1_9PROT</name>
<dbReference type="PANTHER" id="PTHR34216:SF3">
    <property type="entry name" value="POLY-BETA-1,6-N-ACETYL-D-GLUCOSAMINE N-DEACETYLASE"/>
    <property type="match status" value="1"/>
</dbReference>
<comment type="similarity">
    <text evidence="3">Belongs to the polysaccharide deacetylase family.</text>
</comment>
<evidence type="ECO:0000256" key="4">
    <source>
        <dbReference type="ARBA" id="ARBA00020071"/>
    </source>
</evidence>
<evidence type="ECO:0000256" key="2">
    <source>
        <dbReference type="ARBA" id="ARBA00004613"/>
    </source>
</evidence>
<evidence type="ECO:0000256" key="5">
    <source>
        <dbReference type="ARBA" id="ARBA00022729"/>
    </source>
</evidence>
<comment type="function">
    <text evidence="1">Is involved in generating a small heat-stable compound (Nod), an acylated oligomer of N-acetylglucosamine, that stimulates mitosis in various plant protoplasts.</text>
</comment>
<dbReference type="STRING" id="1437059.A6A05_00165"/>
<dbReference type="GO" id="GO:0005975">
    <property type="term" value="P:carbohydrate metabolic process"/>
    <property type="evidence" value="ECO:0007669"/>
    <property type="project" value="InterPro"/>
</dbReference>
<dbReference type="GO" id="GO:0005576">
    <property type="term" value="C:extracellular region"/>
    <property type="evidence" value="ECO:0007669"/>
    <property type="project" value="UniProtKB-SubCell"/>
</dbReference>
<accession>A0A178MWK1</accession>
<comment type="caution">
    <text evidence="8">The sequence shown here is derived from an EMBL/GenBank/DDBJ whole genome shotgun (WGS) entry which is preliminary data.</text>
</comment>
<dbReference type="Gene3D" id="3.20.20.370">
    <property type="entry name" value="Glycoside hydrolase/deacetylase"/>
    <property type="match status" value="1"/>
</dbReference>
<dbReference type="CDD" id="cd10918">
    <property type="entry name" value="CE4_NodB_like_5s_6s"/>
    <property type="match status" value="1"/>
</dbReference>
<dbReference type="SUPFAM" id="SSF88713">
    <property type="entry name" value="Glycoside hydrolase/deacetylase"/>
    <property type="match status" value="1"/>
</dbReference>
<proteinExistence type="inferred from homology"/>
<dbReference type="Pfam" id="PF01522">
    <property type="entry name" value="Polysacc_deac_1"/>
    <property type="match status" value="1"/>
</dbReference>
<evidence type="ECO:0000256" key="3">
    <source>
        <dbReference type="ARBA" id="ARBA00010973"/>
    </source>
</evidence>
<gene>
    <name evidence="8" type="ORF">A6A05_00165</name>
</gene>
<reference evidence="8 9" key="1">
    <citation type="submission" date="2016-04" db="EMBL/GenBank/DDBJ databases">
        <title>Draft genome sequence of freshwater magnetotactic bacteria Magnetospirillum marisnigri SP-1 and Magnetospirillum moscoviense BB-1.</title>
        <authorList>
            <person name="Koziaeva V."/>
            <person name="Dziuba M.V."/>
            <person name="Ivanov T.M."/>
            <person name="Kuznetsov B."/>
            <person name="Grouzdev D.S."/>
        </authorList>
    </citation>
    <scope>NUCLEOTIDE SEQUENCE [LARGE SCALE GENOMIC DNA]</scope>
    <source>
        <strain evidence="8 9">BB-1</strain>
    </source>
</reference>
<organism evidence="8 9">
    <name type="scientific">Magnetospirillum moscoviense</name>
    <dbReference type="NCBI Taxonomy" id="1437059"/>
    <lineage>
        <taxon>Bacteria</taxon>
        <taxon>Pseudomonadati</taxon>
        <taxon>Pseudomonadota</taxon>
        <taxon>Alphaproteobacteria</taxon>
        <taxon>Rhodospirillales</taxon>
        <taxon>Rhodospirillaceae</taxon>
        <taxon>Magnetospirillum</taxon>
    </lineage>
</organism>
<evidence type="ECO:0000313" key="9">
    <source>
        <dbReference type="Proteomes" id="UP000078543"/>
    </source>
</evidence>
<dbReference type="Proteomes" id="UP000078543">
    <property type="component" value="Unassembled WGS sequence"/>
</dbReference>
<dbReference type="PANTHER" id="PTHR34216">
    <property type="match status" value="1"/>
</dbReference>
<dbReference type="InterPro" id="IPR051398">
    <property type="entry name" value="Polysacch_Deacetylase"/>
</dbReference>
<keyword evidence="5" id="KW-0732">Signal</keyword>
<sequence>MSVASVPHGVMFHHFWDQRHPAGQGAINADDLARMLRHLGPDRILSAEAWLERAVEERLEPHHLCLTFDDALLCQYEVAAPVLADFGLTAFWFIYSSVFEGHLRKMEVYRYLRTVAYPTVDDFYDNFERALARSRYADMAAKATVDFDPGRYLAEFPFYTDADRRFRFLRDRVLGHDPFEEIMDSLVERAGLQAEELRHLLWMEDSHLRALDAHGHILGLHSYTHFTTLGEMSYDQQKREYLANRRHLMALTGHAPLAMAHPCNSYNQDTVAILEELGVKIGFRSNMERRPSSRFELPRQDHALIMAELEDR</sequence>
<evidence type="ECO:0000313" key="8">
    <source>
        <dbReference type="EMBL" id="OAN55009.1"/>
    </source>
</evidence>
<keyword evidence="9" id="KW-1185">Reference proteome</keyword>
<evidence type="ECO:0000256" key="1">
    <source>
        <dbReference type="ARBA" id="ARBA00003236"/>
    </source>
</evidence>